<name>A0ABY2RQ88_9NOCA</name>
<keyword evidence="1" id="KW-0812">Transmembrane</keyword>
<gene>
    <name evidence="2" type="ORF">FCG67_00535</name>
</gene>
<feature type="transmembrane region" description="Helical" evidence="1">
    <location>
        <begin position="49"/>
        <end position="74"/>
    </location>
</feature>
<keyword evidence="1" id="KW-1133">Transmembrane helix</keyword>
<evidence type="ECO:0000256" key="1">
    <source>
        <dbReference type="SAM" id="Phobius"/>
    </source>
</evidence>
<proteinExistence type="predicted"/>
<accession>A0ABY2RQ88</accession>
<keyword evidence="1" id="KW-0472">Membrane</keyword>
<evidence type="ECO:0000313" key="2">
    <source>
        <dbReference type="EMBL" id="TJZ81181.1"/>
    </source>
</evidence>
<reference evidence="2 3" key="1">
    <citation type="submission" date="2019-04" db="EMBL/GenBank/DDBJ databases">
        <title>Rhodococcus oryzae sp. nov., a novel actinomycete isolated from rhizosphere soil of rice (Oryza sativa L.).</title>
        <authorList>
            <person name="Li C."/>
        </authorList>
    </citation>
    <scope>NUCLEOTIDE SEQUENCE [LARGE SCALE GENOMIC DNA]</scope>
    <source>
        <strain evidence="2 3">NEAU-CX67</strain>
    </source>
</reference>
<dbReference type="InterPro" id="IPR025058">
    <property type="entry name" value="DUF3995"/>
</dbReference>
<sequence>MPRMRGRDWVAVSAVSWCCAFAALHVFWALGGSAGLASSAGAELAARRPTVFVVLGLWGVAALLLAAAGVVGGAASAQLPPQLRRILGWLIGAAGLVMVARGVVVELLLITDAGGVRTAVGPEQTRWSLALWNPWFVIGGVLFVWTGCRVVRRLPGSRSAESCGTPVR</sequence>
<dbReference type="EMBL" id="SUMD01000001">
    <property type="protein sequence ID" value="TJZ81181.1"/>
    <property type="molecule type" value="Genomic_DNA"/>
</dbReference>
<evidence type="ECO:0000313" key="3">
    <source>
        <dbReference type="Proteomes" id="UP000305109"/>
    </source>
</evidence>
<feature type="transmembrane region" description="Helical" evidence="1">
    <location>
        <begin position="130"/>
        <end position="148"/>
    </location>
</feature>
<dbReference type="Proteomes" id="UP000305109">
    <property type="component" value="Unassembled WGS sequence"/>
</dbReference>
<dbReference type="Pfam" id="PF13160">
    <property type="entry name" value="DUF3995"/>
    <property type="match status" value="1"/>
</dbReference>
<comment type="caution">
    <text evidence="2">The sequence shown here is derived from an EMBL/GenBank/DDBJ whole genome shotgun (WGS) entry which is preliminary data.</text>
</comment>
<protein>
    <submittedName>
        <fullName evidence="2">DUF3995 domain-containing protein</fullName>
    </submittedName>
</protein>
<dbReference type="RefSeq" id="WP_136906238.1">
    <property type="nucleotide sequence ID" value="NZ_SUMD01000001.1"/>
</dbReference>
<keyword evidence="3" id="KW-1185">Reference proteome</keyword>
<organism evidence="2 3">
    <name type="scientific">Rhodococcus oryzae</name>
    <dbReference type="NCBI Taxonomy" id="2571143"/>
    <lineage>
        <taxon>Bacteria</taxon>
        <taxon>Bacillati</taxon>
        <taxon>Actinomycetota</taxon>
        <taxon>Actinomycetes</taxon>
        <taxon>Mycobacteriales</taxon>
        <taxon>Nocardiaceae</taxon>
        <taxon>Rhodococcus</taxon>
    </lineage>
</organism>
<feature type="transmembrane region" description="Helical" evidence="1">
    <location>
        <begin position="86"/>
        <end position="110"/>
    </location>
</feature>